<feature type="region of interest" description="Disordered" evidence="1">
    <location>
        <begin position="112"/>
        <end position="146"/>
    </location>
</feature>
<feature type="compositionally biased region" description="Polar residues" evidence="1">
    <location>
        <begin position="1"/>
        <end position="14"/>
    </location>
</feature>
<name>A0A1B9IUQ6_9TREE</name>
<accession>A0A1B9IUQ6</accession>
<evidence type="ECO:0000313" key="3">
    <source>
        <dbReference type="Proteomes" id="UP000092583"/>
    </source>
</evidence>
<feature type="region of interest" description="Disordered" evidence="1">
    <location>
        <begin position="1"/>
        <end position="51"/>
    </location>
</feature>
<dbReference type="OrthoDB" id="2565267at2759"/>
<dbReference type="Proteomes" id="UP000092583">
    <property type="component" value="Unassembled WGS sequence"/>
</dbReference>
<reference evidence="2 3" key="1">
    <citation type="submission" date="2013-07" db="EMBL/GenBank/DDBJ databases">
        <title>The Genome Sequence of Kwoniella mangroviensis CBS10435.</title>
        <authorList>
            <consortium name="The Broad Institute Genome Sequencing Platform"/>
            <person name="Cuomo C."/>
            <person name="Litvintseva A."/>
            <person name="Chen Y."/>
            <person name="Heitman J."/>
            <person name="Sun S."/>
            <person name="Springer D."/>
            <person name="Dromer F."/>
            <person name="Young S.K."/>
            <person name="Zeng Q."/>
            <person name="Gargeya S."/>
            <person name="Fitzgerald M."/>
            <person name="Abouelleil A."/>
            <person name="Alvarado L."/>
            <person name="Berlin A.M."/>
            <person name="Chapman S.B."/>
            <person name="Dewar J."/>
            <person name="Goldberg J."/>
            <person name="Griggs A."/>
            <person name="Gujja S."/>
            <person name="Hansen M."/>
            <person name="Howarth C."/>
            <person name="Imamovic A."/>
            <person name="Larimer J."/>
            <person name="McCowan C."/>
            <person name="Murphy C."/>
            <person name="Pearson M."/>
            <person name="Priest M."/>
            <person name="Roberts A."/>
            <person name="Saif S."/>
            <person name="Shea T."/>
            <person name="Sykes S."/>
            <person name="Wortman J."/>
            <person name="Nusbaum C."/>
            <person name="Birren B."/>
        </authorList>
    </citation>
    <scope>NUCLEOTIDE SEQUENCE [LARGE SCALE GENOMIC DNA]</scope>
    <source>
        <strain evidence="2 3">CBS 10435</strain>
    </source>
</reference>
<keyword evidence="3" id="KW-1185">Reference proteome</keyword>
<evidence type="ECO:0000313" key="2">
    <source>
        <dbReference type="EMBL" id="OCF59278.1"/>
    </source>
</evidence>
<gene>
    <name evidence="2" type="ORF">L486_03781</name>
</gene>
<protein>
    <submittedName>
        <fullName evidence="2">Uncharacterized protein</fullName>
    </submittedName>
</protein>
<organism evidence="2 3">
    <name type="scientific">Kwoniella mangroviensis CBS 10435</name>
    <dbReference type="NCBI Taxonomy" id="1331196"/>
    <lineage>
        <taxon>Eukaryota</taxon>
        <taxon>Fungi</taxon>
        <taxon>Dikarya</taxon>
        <taxon>Basidiomycota</taxon>
        <taxon>Agaricomycotina</taxon>
        <taxon>Tremellomycetes</taxon>
        <taxon>Tremellales</taxon>
        <taxon>Cryptococcaceae</taxon>
        <taxon>Kwoniella</taxon>
    </lineage>
</organism>
<proteinExistence type="predicted"/>
<evidence type="ECO:0000256" key="1">
    <source>
        <dbReference type="SAM" id="MobiDB-lite"/>
    </source>
</evidence>
<sequence>MTRTRASGGTSPSKTIKETLGLSKPSSSSTKTKTKTKPKEEKPVAKYLPTSSEFMDTAESLKVQVGESIHLEAPKKLMSTGSFGWSGSKNGSVSLKNGKKVDVSISINVVVQNSSPSKRKSVGADTKGKAKKGKVIRYHSSSSSSD</sequence>
<dbReference type="AlphaFoldDB" id="A0A1B9IUQ6"/>
<reference evidence="3" key="2">
    <citation type="submission" date="2013-12" db="EMBL/GenBank/DDBJ databases">
        <title>Evolution of pathogenesis and genome organization in the Tremellales.</title>
        <authorList>
            <person name="Cuomo C."/>
            <person name="Litvintseva A."/>
            <person name="Heitman J."/>
            <person name="Chen Y."/>
            <person name="Sun S."/>
            <person name="Springer D."/>
            <person name="Dromer F."/>
            <person name="Young S."/>
            <person name="Zeng Q."/>
            <person name="Chapman S."/>
            <person name="Gujja S."/>
            <person name="Saif S."/>
            <person name="Birren B."/>
        </authorList>
    </citation>
    <scope>NUCLEOTIDE SEQUENCE [LARGE SCALE GENOMIC DNA]</scope>
    <source>
        <strain evidence="3">CBS 10435</strain>
    </source>
</reference>
<dbReference type="EMBL" id="KI669461">
    <property type="protein sequence ID" value="OCF59278.1"/>
    <property type="molecule type" value="Genomic_DNA"/>
</dbReference>